<gene>
    <name evidence="7" type="ORF">EOE66_19315</name>
</gene>
<dbReference type="AlphaFoldDB" id="A0A437RAK7"/>
<evidence type="ECO:0000313" key="8">
    <source>
        <dbReference type="Proteomes" id="UP000285575"/>
    </source>
</evidence>
<dbReference type="PANTHER" id="PTHR37419:SF8">
    <property type="entry name" value="TOXIN YJJJ"/>
    <property type="match status" value="1"/>
</dbReference>
<dbReference type="InterPro" id="IPR012893">
    <property type="entry name" value="HipA-like_C"/>
</dbReference>
<protein>
    <submittedName>
        <fullName evidence="7">Type II toxin-antitoxin system HipA family toxin</fullName>
    </submittedName>
</protein>
<sequence length="449" mass="49824">MATKRPSPASSGTARTPRPARGFRHADVVEVHLWGAHIGSVTLDPAYGYYVFNYTPEFVRGGIEPAPLQMPLAEDGYLFTELPEATYKRLPALLSDALPDDFGNALINRYMADRGVAAADVTPLDRLAYMGPRAMGALVFKPARGPATRLPSAIELGTLVAQARQAVQGLMDDDDHTSAALRSIIEVGTSAGGARAKAVIAWNPQTDEIRTGQLDAPPGFEHWLLKFDGMGADQELGASQHYGRVEYAYHLMARAAGIAMSDCRLLQENGRAHFMTRRFDREGPRGRHHMQTLCAMAHLDYKKKGTNAYSQLFSTMARLQLPYEQMEEAFRRMVFNVMGRNCDDHTKNFSFLLREGSSTWALAPAYDITFAHNPRGEWTNQHLMSVNGRFKGITVADLLAEADRFKIGTARGVVEQVRSALRQWPQFADAAGLPEAEMVERQRQLRLLD</sequence>
<dbReference type="EMBL" id="SACR01000006">
    <property type="protein sequence ID" value="RVU43818.1"/>
    <property type="molecule type" value="Genomic_DNA"/>
</dbReference>
<dbReference type="GO" id="GO:0004674">
    <property type="term" value="F:protein serine/threonine kinase activity"/>
    <property type="evidence" value="ECO:0007669"/>
    <property type="project" value="TreeGrafter"/>
</dbReference>
<evidence type="ECO:0000259" key="6">
    <source>
        <dbReference type="Pfam" id="PF13657"/>
    </source>
</evidence>
<feature type="domain" description="HipA N-terminal subdomain 1" evidence="6">
    <location>
        <begin position="30"/>
        <end position="140"/>
    </location>
</feature>
<organism evidence="7 8">
    <name type="scientific">Rubrivivax rivuli</name>
    <dbReference type="NCBI Taxonomy" id="1862385"/>
    <lineage>
        <taxon>Bacteria</taxon>
        <taxon>Pseudomonadati</taxon>
        <taxon>Pseudomonadota</taxon>
        <taxon>Betaproteobacteria</taxon>
        <taxon>Burkholderiales</taxon>
        <taxon>Sphaerotilaceae</taxon>
        <taxon>Rubrivivax</taxon>
    </lineage>
</organism>
<dbReference type="RefSeq" id="WP_128230377.1">
    <property type="nucleotide sequence ID" value="NZ_SACR01000006.1"/>
</dbReference>
<feature type="region of interest" description="Disordered" evidence="4">
    <location>
        <begin position="1"/>
        <end position="21"/>
    </location>
</feature>
<comment type="caution">
    <text evidence="7">The sequence shown here is derived from an EMBL/GenBank/DDBJ whole genome shotgun (WGS) entry which is preliminary data.</text>
</comment>
<name>A0A437RAK7_9BURK</name>
<evidence type="ECO:0000256" key="4">
    <source>
        <dbReference type="SAM" id="MobiDB-lite"/>
    </source>
</evidence>
<evidence type="ECO:0000256" key="3">
    <source>
        <dbReference type="ARBA" id="ARBA00022777"/>
    </source>
</evidence>
<evidence type="ECO:0000256" key="2">
    <source>
        <dbReference type="ARBA" id="ARBA00022679"/>
    </source>
</evidence>
<evidence type="ECO:0000259" key="5">
    <source>
        <dbReference type="Pfam" id="PF07804"/>
    </source>
</evidence>
<dbReference type="InterPro" id="IPR017508">
    <property type="entry name" value="HipA_N1"/>
</dbReference>
<dbReference type="PANTHER" id="PTHR37419">
    <property type="entry name" value="SERINE/THREONINE-PROTEIN KINASE TOXIN HIPA"/>
    <property type="match status" value="1"/>
</dbReference>
<dbReference type="Pfam" id="PF07804">
    <property type="entry name" value="HipA_C"/>
    <property type="match status" value="1"/>
</dbReference>
<dbReference type="Gene3D" id="1.10.1070.20">
    <property type="match status" value="1"/>
</dbReference>
<feature type="domain" description="HipA-like C-terminal" evidence="5">
    <location>
        <begin position="189"/>
        <end position="423"/>
    </location>
</feature>
<keyword evidence="2" id="KW-0808">Transferase</keyword>
<dbReference type="GO" id="GO:0005829">
    <property type="term" value="C:cytosol"/>
    <property type="evidence" value="ECO:0007669"/>
    <property type="project" value="TreeGrafter"/>
</dbReference>
<dbReference type="InterPro" id="IPR052028">
    <property type="entry name" value="HipA_Ser/Thr_kinase"/>
</dbReference>
<accession>A0A437RAK7</accession>
<keyword evidence="8" id="KW-1185">Reference proteome</keyword>
<evidence type="ECO:0000256" key="1">
    <source>
        <dbReference type="ARBA" id="ARBA00010164"/>
    </source>
</evidence>
<dbReference type="OrthoDB" id="9805913at2"/>
<evidence type="ECO:0000313" key="7">
    <source>
        <dbReference type="EMBL" id="RVU43818.1"/>
    </source>
</evidence>
<reference evidence="7 8" key="1">
    <citation type="submission" date="2019-01" db="EMBL/GenBank/DDBJ databases">
        <authorList>
            <person name="Chen W.-M."/>
        </authorList>
    </citation>
    <scope>NUCLEOTIDE SEQUENCE [LARGE SCALE GENOMIC DNA]</scope>
    <source>
        <strain evidence="7 8">KYPY4</strain>
    </source>
</reference>
<dbReference type="Pfam" id="PF13657">
    <property type="entry name" value="Couple_hipA"/>
    <property type="match status" value="1"/>
</dbReference>
<keyword evidence="3" id="KW-0418">Kinase</keyword>
<comment type="similarity">
    <text evidence="1">Belongs to the HipA Ser/Thr kinase family.</text>
</comment>
<dbReference type="Proteomes" id="UP000285575">
    <property type="component" value="Unassembled WGS sequence"/>
</dbReference>
<proteinExistence type="inferred from homology"/>